<evidence type="ECO:0000259" key="2">
    <source>
        <dbReference type="Pfam" id="PF06713"/>
    </source>
</evidence>
<gene>
    <name evidence="3" type="ORF">EYC98_11070</name>
</gene>
<keyword evidence="4" id="KW-1185">Reference proteome</keyword>
<reference evidence="3" key="1">
    <citation type="submission" date="2019-02" db="EMBL/GenBank/DDBJ databases">
        <authorList>
            <person name="Li S.-H."/>
        </authorList>
    </citation>
    <scope>NUCLEOTIDE SEQUENCE</scope>
    <source>
        <strain evidence="3">IMCC14734</strain>
    </source>
</reference>
<comment type="caution">
    <text evidence="3">The sequence shown here is derived from an EMBL/GenBank/DDBJ whole genome shotgun (WGS) entry which is preliminary data.</text>
</comment>
<protein>
    <recommendedName>
        <fullName evidence="2">Uncharacterized protein YyaB-like PH domain-containing protein</fullName>
    </recommendedName>
</protein>
<dbReference type="Pfam" id="PF06713">
    <property type="entry name" value="bPH_4"/>
    <property type="match status" value="1"/>
</dbReference>
<dbReference type="InterPro" id="IPR009589">
    <property type="entry name" value="PH_YyaB-like"/>
</dbReference>
<dbReference type="PROSITE" id="PS51257">
    <property type="entry name" value="PROKAR_LIPOPROTEIN"/>
    <property type="match status" value="1"/>
</dbReference>
<dbReference type="EMBL" id="SHNN01000002">
    <property type="protein sequence ID" value="MCX2981405.1"/>
    <property type="molecule type" value="Genomic_DNA"/>
</dbReference>
<accession>A0ABT3TGS6</accession>
<evidence type="ECO:0000256" key="1">
    <source>
        <dbReference type="SAM" id="Phobius"/>
    </source>
</evidence>
<feature type="transmembrane region" description="Helical" evidence="1">
    <location>
        <begin position="37"/>
        <end position="56"/>
    </location>
</feature>
<proteinExistence type="predicted"/>
<organism evidence="3 4">
    <name type="scientific">Candidatus Litorirhabdus singularis</name>
    <dbReference type="NCBI Taxonomy" id="2518993"/>
    <lineage>
        <taxon>Bacteria</taxon>
        <taxon>Pseudomonadati</taxon>
        <taxon>Pseudomonadota</taxon>
        <taxon>Gammaproteobacteria</taxon>
        <taxon>Cellvibrionales</taxon>
        <taxon>Halieaceae</taxon>
        <taxon>Candidatus Litorirhabdus</taxon>
    </lineage>
</organism>
<name>A0ABT3TGS6_9GAMM</name>
<dbReference type="RefSeq" id="WP_279245405.1">
    <property type="nucleotide sequence ID" value="NZ_SHNN01000002.1"/>
</dbReference>
<keyword evidence="1" id="KW-1133">Transmembrane helix</keyword>
<feature type="transmembrane region" description="Helical" evidence="1">
    <location>
        <begin position="12"/>
        <end position="31"/>
    </location>
</feature>
<sequence>MEIYKSKIDTWLLLVLAGSAIACLIAAYTATQQGDGVMTGLLILALGAGLPLWILASTKYVVADQSISVRSGPFFWTIQISSISSVRETRNLLSSPALSLDRIELEYGAGKKIMISPADKAGFRKAIGHPET</sequence>
<feature type="domain" description="Uncharacterized protein YyaB-like PH" evidence="2">
    <location>
        <begin position="58"/>
        <end position="127"/>
    </location>
</feature>
<dbReference type="Proteomes" id="UP001143362">
    <property type="component" value="Unassembled WGS sequence"/>
</dbReference>
<keyword evidence="1" id="KW-0812">Transmembrane</keyword>
<evidence type="ECO:0000313" key="3">
    <source>
        <dbReference type="EMBL" id="MCX2981405.1"/>
    </source>
</evidence>
<evidence type="ECO:0000313" key="4">
    <source>
        <dbReference type="Proteomes" id="UP001143362"/>
    </source>
</evidence>
<keyword evidence="1" id="KW-0472">Membrane</keyword>